<dbReference type="GO" id="GO:0003677">
    <property type="term" value="F:DNA binding"/>
    <property type="evidence" value="ECO:0007669"/>
    <property type="project" value="InterPro"/>
</dbReference>
<reference evidence="3" key="2">
    <citation type="submission" date="2020-09" db="EMBL/GenBank/DDBJ databases">
        <authorList>
            <person name="Sun Q."/>
            <person name="Sedlacek I."/>
        </authorList>
    </citation>
    <scope>NUCLEOTIDE SEQUENCE</scope>
    <source>
        <strain evidence="3">CCM 7217</strain>
    </source>
</reference>
<protein>
    <recommendedName>
        <fullName evidence="2">Transposase IS4-like domain-containing protein</fullName>
    </recommendedName>
</protein>
<dbReference type="GO" id="GO:0004803">
    <property type="term" value="F:transposase activity"/>
    <property type="evidence" value="ECO:0007669"/>
    <property type="project" value="InterPro"/>
</dbReference>
<dbReference type="SUPFAM" id="SSF53098">
    <property type="entry name" value="Ribonuclease H-like"/>
    <property type="match status" value="1"/>
</dbReference>
<evidence type="ECO:0000313" key="4">
    <source>
        <dbReference type="Proteomes" id="UP000646833"/>
    </source>
</evidence>
<organism evidence="3 4">
    <name type="scientific">Haloferax sulfurifontis</name>
    <dbReference type="NCBI Taxonomy" id="255616"/>
    <lineage>
        <taxon>Archaea</taxon>
        <taxon>Methanobacteriati</taxon>
        <taxon>Methanobacteriota</taxon>
        <taxon>Stenosarchaea group</taxon>
        <taxon>Halobacteria</taxon>
        <taxon>Halobacteriales</taxon>
        <taxon>Haloferacaceae</taxon>
        <taxon>Haloferax</taxon>
    </lineage>
</organism>
<evidence type="ECO:0000313" key="3">
    <source>
        <dbReference type="EMBL" id="GGC72794.1"/>
    </source>
</evidence>
<dbReference type="EMBL" id="BMCI01000011">
    <property type="protein sequence ID" value="GGC72794.1"/>
    <property type="molecule type" value="Genomic_DNA"/>
</dbReference>
<comment type="caution">
    <text evidence="3">The sequence shown here is derived from an EMBL/GenBank/DDBJ whole genome shotgun (WGS) entry which is preliminary data.</text>
</comment>
<dbReference type="InterPro" id="IPR012337">
    <property type="entry name" value="RNaseH-like_sf"/>
</dbReference>
<name>A0A830EBM1_9EURY</name>
<dbReference type="InterPro" id="IPR002559">
    <property type="entry name" value="Transposase_11"/>
</dbReference>
<evidence type="ECO:0000256" key="1">
    <source>
        <dbReference type="SAM" id="MobiDB-lite"/>
    </source>
</evidence>
<dbReference type="RefSeq" id="WP_007273961.1">
    <property type="nucleotide sequence ID" value="NZ_BMCI01000011.1"/>
</dbReference>
<dbReference type="GO" id="GO:0006313">
    <property type="term" value="P:DNA transposition"/>
    <property type="evidence" value="ECO:0007669"/>
    <property type="project" value="InterPro"/>
</dbReference>
<proteinExistence type="predicted"/>
<reference evidence="3" key="1">
    <citation type="journal article" date="2014" name="Int. J. Syst. Evol. Microbiol.">
        <title>Complete genome sequence of Corynebacterium casei LMG S-19264T (=DSM 44701T), isolated from a smear-ripened cheese.</title>
        <authorList>
            <consortium name="US DOE Joint Genome Institute (JGI-PGF)"/>
            <person name="Walter F."/>
            <person name="Albersmeier A."/>
            <person name="Kalinowski J."/>
            <person name="Ruckert C."/>
        </authorList>
    </citation>
    <scope>NUCLEOTIDE SEQUENCE</scope>
    <source>
        <strain evidence="3">CCM 7217</strain>
    </source>
</reference>
<feature type="region of interest" description="Disordered" evidence="1">
    <location>
        <begin position="1"/>
        <end position="48"/>
    </location>
</feature>
<gene>
    <name evidence="3" type="ORF">GCM10007209_38450</name>
</gene>
<dbReference type="PANTHER" id="PTHR33258">
    <property type="entry name" value="TRANSPOSASE INSL FOR INSERTION SEQUENCE ELEMENT IS186A-RELATED"/>
    <property type="match status" value="1"/>
</dbReference>
<dbReference type="Pfam" id="PF01609">
    <property type="entry name" value="DDE_Tnp_1"/>
    <property type="match status" value="1"/>
</dbReference>
<dbReference type="PANTHER" id="PTHR33258:SF1">
    <property type="entry name" value="TRANSPOSASE INSL FOR INSERTION SEQUENCE ELEMENT IS186A-RELATED"/>
    <property type="match status" value="1"/>
</dbReference>
<dbReference type="Proteomes" id="UP000646833">
    <property type="component" value="Unassembled WGS sequence"/>
</dbReference>
<dbReference type="AlphaFoldDB" id="A0A830EBM1"/>
<feature type="compositionally biased region" description="Basic and acidic residues" evidence="1">
    <location>
        <begin position="1"/>
        <end position="27"/>
    </location>
</feature>
<sequence length="613" mass="70579">MDKDANRDPETEGEINRRREERAEIGKGYRAARRKLPDSPADDPWGYMELPTRNPADYEIPPLWEALADSASRVRWRTERNSLTGEPGADIFDPIAATIGETRLFPHYWDKGDNADLTRNLDGEEATRVYLYMDLSPLPEYRVADRIGMARVRDALDIENSVSQSTLNRMPGRMDKERRYYLASETETLVRQWQDTKYEDWVRNPTPDTIAPDGEGVPPVQTLVRELRSETFKYIRLKRDASTSVSKDAAMRVLVAAANGNAFVNDAAENLDLKPWYDGSEIPTGQTLIYHIRKSTREQITQMFMEANEPLFEIAADHDYFPDRAEVAIDITDWPYYGDPDSDEYVRGTKPGRNYARAWKYITLSLVGTDTPFILLVLPVRKRSEAPQYVRRLLRFANQYLDLHRVYLDAGTEFYNSDTISTVNEFGLELVMQGRKSGSDIKHFLNGMGWLDMESSYIPYGVGDLDEDNYHAVGVKSEKKSKLRKSKPEKPMDDYTYFYTNIDPSEVPPEELASDYRRRWGIETGFRVLKEEFLSKSASPDSVVRTFYFNFAAHLYNIWTVANIRRADELDVDLSEGKQFTAGRLMQAIEDDPYDLDIPTEPPETRQVFGELF</sequence>
<evidence type="ECO:0000259" key="2">
    <source>
        <dbReference type="Pfam" id="PF01609"/>
    </source>
</evidence>
<accession>A0A830EBM1</accession>
<feature type="domain" description="Transposase IS4-like" evidence="2">
    <location>
        <begin position="326"/>
        <end position="534"/>
    </location>
</feature>